<keyword evidence="3 5" id="KW-0732">Signal</keyword>
<dbReference type="InterPro" id="IPR050492">
    <property type="entry name" value="Bact_metal-bind_prot9"/>
</dbReference>
<protein>
    <submittedName>
        <fullName evidence="6">Metal ABC transporter substrate-binding protein</fullName>
    </submittedName>
</protein>
<comment type="similarity">
    <text evidence="1">Belongs to the bacterial solute-binding protein 9 family.</text>
</comment>
<dbReference type="Pfam" id="PF01297">
    <property type="entry name" value="ZnuA"/>
    <property type="match status" value="1"/>
</dbReference>
<dbReference type="RefSeq" id="WP_379872475.1">
    <property type="nucleotide sequence ID" value="NZ_JBHTBH010000009.1"/>
</dbReference>
<feature type="signal peptide" evidence="5">
    <location>
        <begin position="1"/>
        <end position="22"/>
    </location>
</feature>
<evidence type="ECO:0000256" key="4">
    <source>
        <dbReference type="SAM" id="MobiDB-lite"/>
    </source>
</evidence>
<reference evidence="7" key="1">
    <citation type="journal article" date="2019" name="Int. J. Syst. Evol. Microbiol.">
        <title>The Global Catalogue of Microorganisms (GCM) 10K type strain sequencing project: providing services to taxonomists for standard genome sequencing and annotation.</title>
        <authorList>
            <consortium name="The Broad Institute Genomics Platform"/>
            <consortium name="The Broad Institute Genome Sequencing Center for Infectious Disease"/>
            <person name="Wu L."/>
            <person name="Ma J."/>
        </authorList>
    </citation>
    <scope>NUCLEOTIDE SEQUENCE [LARGE SCALE GENOMIC DNA]</scope>
    <source>
        <strain evidence="7">CGMCC 4.7382</strain>
    </source>
</reference>
<keyword evidence="7" id="KW-1185">Reference proteome</keyword>
<accession>A0ABW2KIV9</accession>
<evidence type="ECO:0000313" key="6">
    <source>
        <dbReference type="EMBL" id="MFC7329823.1"/>
    </source>
</evidence>
<evidence type="ECO:0000256" key="2">
    <source>
        <dbReference type="ARBA" id="ARBA00022448"/>
    </source>
</evidence>
<name>A0ABW2KIV9_9ACTN</name>
<dbReference type="Gene3D" id="3.40.50.1980">
    <property type="entry name" value="Nitrogenase molybdenum iron protein domain"/>
    <property type="match status" value="2"/>
</dbReference>
<evidence type="ECO:0000256" key="5">
    <source>
        <dbReference type="SAM" id="SignalP"/>
    </source>
</evidence>
<dbReference type="EMBL" id="JBHTBH010000009">
    <property type="protein sequence ID" value="MFC7329823.1"/>
    <property type="molecule type" value="Genomic_DNA"/>
</dbReference>
<dbReference type="PANTHER" id="PTHR42953:SF3">
    <property type="entry name" value="HIGH-AFFINITY ZINC UPTAKE SYSTEM PROTEIN ZNUA"/>
    <property type="match status" value="1"/>
</dbReference>
<feature type="compositionally biased region" description="Basic and acidic residues" evidence="4">
    <location>
        <begin position="128"/>
        <end position="155"/>
    </location>
</feature>
<keyword evidence="2" id="KW-0813">Transport</keyword>
<dbReference type="Proteomes" id="UP001596540">
    <property type="component" value="Unassembled WGS sequence"/>
</dbReference>
<evidence type="ECO:0000256" key="1">
    <source>
        <dbReference type="ARBA" id="ARBA00011028"/>
    </source>
</evidence>
<dbReference type="PROSITE" id="PS51257">
    <property type="entry name" value="PROKAR_LIPOPROTEIN"/>
    <property type="match status" value="1"/>
</dbReference>
<proteinExistence type="inferred from homology"/>
<sequence length="329" mass="34114">MRSGMSRRVAAVCAAGLVTATAACGGADGEDGGQDAAVTVVTGVYPLQWLAERVGGDHTEVTNLTEPGAEPHDLELTPRQVGTVSGADIVVYIPGLQPAVDEAVAQQASESALDVAGLVELRTATEGADGHDHGGHDHGGEEHGDEEHGDAHDEAGGTDPHVWLDPERMATIAEGLADRMAEADAANADAYHANAEQVAAELDELDAAYRDGLAQCASRDLVTSHTAFGYLADRYDLSQVGISGVDPESEPSPARMAEVADLVEEHDVTTIFTETLASPAVAETIAEETGATTAVLDPLEGITDRSPGDDYPSVMTANLEALRTALRCD</sequence>
<evidence type="ECO:0000313" key="7">
    <source>
        <dbReference type="Proteomes" id="UP001596540"/>
    </source>
</evidence>
<dbReference type="PANTHER" id="PTHR42953">
    <property type="entry name" value="HIGH-AFFINITY ZINC UPTAKE SYSTEM PROTEIN ZNUA-RELATED"/>
    <property type="match status" value="1"/>
</dbReference>
<feature type="chain" id="PRO_5047186659" evidence="5">
    <location>
        <begin position="23"/>
        <end position="329"/>
    </location>
</feature>
<evidence type="ECO:0000256" key="3">
    <source>
        <dbReference type="ARBA" id="ARBA00022729"/>
    </source>
</evidence>
<dbReference type="SUPFAM" id="SSF53807">
    <property type="entry name" value="Helical backbone' metal receptor"/>
    <property type="match status" value="1"/>
</dbReference>
<gene>
    <name evidence="6" type="ORF">ACFQRF_18990</name>
</gene>
<dbReference type="InterPro" id="IPR006127">
    <property type="entry name" value="ZnuA-like"/>
</dbReference>
<feature type="region of interest" description="Disordered" evidence="4">
    <location>
        <begin position="126"/>
        <end position="162"/>
    </location>
</feature>
<comment type="caution">
    <text evidence="6">The sequence shown here is derived from an EMBL/GenBank/DDBJ whole genome shotgun (WGS) entry which is preliminary data.</text>
</comment>
<organism evidence="6 7">
    <name type="scientific">Marinactinospora rubrisoli</name>
    <dbReference type="NCBI Taxonomy" id="2715399"/>
    <lineage>
        <taxon>Bacteria</taxon>
        <taxon>Bacillati</taxon>
        <taxon>Actinomycetota</taxon>
        <taxon>Actinomycetes</taxon>
        <taxon>Streptosporangiales</taxon>
        <taxon>Nocardiopsidaceae</taxon>
        <taxon>Marinactinospora</taxon>
    </lineage>
</organism>